<feature type="region of interest" description="Disordered" evidence="5">
    <location>
        <begin position="1"/>
        <end position="36"/>
    </location>
</feature>
<dbReference type="GO" id="GO:0046982">
    <property type="term" value="F:protein heterodimerization activity"/>
    <property type="evidence" value="ECO:0007669"/>
    <property type="project" value="InterPro"/>
</dbReference>
<dbReference type="EMBL" id="CM035444">
    <property type="protein sequence ID" value="KAH7276906.1"/>
    <property type="molecule type" value="Genomic_DNA"/>
</dbReference>
<keyword evidence="2" id="KW-0805">Transcription regulation</keyword>
<evidence type="ECO:0000256" key="4">
    <source>
        <dbReference type="ARBA" id="ARBA00023163"/>
    </source>
</evidence>
<dbReference type="EMBL" id="CM035444">
    <property type="protein sequence ID" value="KAH7276910.1"/>
    <property type="molecule type" value="Genomic_DNA"/>
</dbReference>
<comment type="caution">
    <text evidence="7">The sequence shown here is derived from an EMBL/GenBank/DDBJ whole genome shotgun (WGS) entry which is preliminary data.</text>
</comment>
<evidence type="ECO:0000256" key="3">
    <source>
        <dbReference type="ARBA" id="ARBA00023125"/>
    </source>
</evidence>
<dbReference type="PROSITE" id="PS00685">
    <property type="entry name" value="NFYB_HAP3"/>
    <property type="match status" value="1"/>
</dbReference>
<dbReference type="InterPro" id="IPR009072">
    <property type="entry name" value="Histone-fold"/>
</dbReference>
<dbReference type="EMBL" id="CM035444">
    <property type="protein sequence ID" value="KAH7276905.1"/>
    <property type="molecule type" value="Genomic_DNA"/>
</dbReference>
<evidence type="ECO:0000256" key="2">
    <source>
        <dbReference type="ARBA" id="ARBA00023015"/>
    </source>
</evidence>
<dbReference type="AlphaFoldDB" id="A0A8T2PZP9"/>
<reference evidence="7" key="1">
    <citation type="submission" date="2021-08" db="EMBL/GenBank/DDBJ databases">
        <title>WGS assembly of Ceratopteris richardii.</title>
        <authorList>
            <person name="Marchant D.B."/>
            <person name="Chen G."/>
            <person name="Jenkins J."/>
            <person name="Shu S."/>
            <person name="Leebens-Mack J."/>
            <person name="Grimwood J."/>
            <person name="Schmutz J."/>
            <person name="Soltis P."/>
            <person name="Soltis D."/>
            <person name="Chen Z.-H."/>
        </authorList>
    </citation>
    <scope>NUCLEOTIDE SEQUENCE</scope>
    <source>
        <strain evidence="7">Whitten #5841</strain>
        <tissue evidence="7">Leaf</tissue>
    </source>
</reference>
<evidence type="ECO:0000313" key="7">
    <source>
        <dbReference type="EMBL" id="KAH7276910.1"/>
    </source>
</evidence>
<dbReference type="GO" id="GO:0000978">
    <property type="term" value="F:RNA polymerase II cis-regulatory region sequence-specific DNA binding"/>
    <property type="evidence" value="ECO:0007669"/>
    <property type="project" value="TreeGrafter"/>
</dbReference>
<keyword evidence="4" id="KW-0804">Transcription</keyword>
<keyword evidence="8" id="KW-1185">Reference proteome</keyword>
<dbReference type="PANTHER" id="PTHR11064">
    <property type="entry name" value="CCAAT-BINDING TRANSCRIPTION FACTOR-RELATED"/>
    <property type="match status" value="1"/>
</dbReference>
<feature type="domain" description="Transcription factor CBF/NF-Y/archaeal histone" evidence="6">
    <location>
        <begin position="38"/>
        <end position="102"/>
    </location>
</feature>
<sequence length="215" mass="23461">MAEHMQRMNSPESGHQSDEESGGHYGGGHDSVREQDRLLPIANVSRIMKKALPANAKISKDAKETVQECVSEFISFITGEASDKCQKEKRKTVNGDDLLWAMGTLGFEDYLEPLKIYLHKYREIEGERATMAKQGEQTMNKDAGVISGSPAPVMGLNGMINAGAMPGTMQMMQPQGGYVYPQHQYMQMPYQVQSMPGSTGGAVVRTAGNGQLQGT</sequence>
<evidence type="ECO:0000313" key="8">
    <source>
        <dbReference type="Proteomes" id="UP000825935"/>
    </source>
</evidence>
<dbReference type="EMBL" id="CM035444">
    <property type="protein sequence ID" value="KAH7276907.1"/>
    <property type="molecule type" value="Genomic_DNA"/>
</dbReference>
<dbReference type="PRINTS" id="PR00615">
    <property type="entry name" value="CCAATSUBUNTA"/>
</dbReference>
<comment type="similarity">
    <text evidence="1">Belongs to the NFYB/HAP3 subunit family.</text>
</comment>
<dbReference type="FunFam" id="1.10.20.10:FF:000035">
    <property type="entry name" value="Nuclear transcription factor Y subunit B-3"/>
    <property type="match status" value="1"/>
</dbReference>
<evidence type="ECO:0000256" key="1">
    <source>
        <dbReference type="ARBA" id="ARBA00009053"/>
    </source>
</evidence>
<dbReference type="Gene3D" id="1.10.20.10">
    <property type="entry name" value="Histone, subunit A"/>
    <property type="match status" value="1"/>
</dbReference>
<proteinExistence type="inferred from homology"/>
<dbReference type="Pfam" id="PF00808">
    <property type="entry name" value="CBFD_NFYB_HMF"/>
    <property type="match status" value="1"/>
</dbReference>
<accession>A0A8T2PZP9</accession>
<dbReference type="GO" id="GO:0016602">
    <property type="term" value="C:CCAAT-binding factor complex"/>
    <property type="evidence" value="ECO:0007669"/>
    <property type="project" value="InterPro"/>
</dbReference>
<dbReference type="InterPro" id="IPR003958">
    <property type="entry name" value="CBFA_NFYB_domain"/>
</dbReference>
<dbReference type="OMA" id="MADNPAR"/>
<dbReference type="Proteomes" id="UP000825935">
    <property type="component" value="Chromosome 39"/>
</dbReference>
<dbReference type="GO" id="GO:0001228">
    <property type="term" value="F:DNA-binding transcription activator activity, RNA polymerase II-specific"/>
    <property type="evidence" value="ECO:0007669"/>
    <property type="project" value="InterPro"/>
</dbReference>
<dbReference type="SUPFAM" id="SSF47113">
    <property type="entry name" value="Histone-fold"/>
    <property type="match status" value="1"/>
</dbReference>
<protein>
    <recommendedName>
        <fullName evidence="6">Transcription factor CBF/NF-Y/archaeal histone domain-containing protein</fullName>
    </recommendedName>
</protein>
<dbReference type="OrthoDB" id="386949at2759"/>
<evidence type="ECO:0000256" key="5">
    <source>
        <dbReference type="SAM" id="MobiDB-lite"/>
    </source>
</evidence>
<dbReference type="InterPro" id="IPR027113">
    <property type="entry name" value="Transc_fact_NFYB/HAP3"/>
</dbReference>
<organism evidence="7 8">
    <name type="scientific">Ceratopteris richardii</name>
    <name type="common">Triangle waterfern</name>
    <dbReference type="NCBI Taxonomy" id="49495"/>
    <lineage>
        <taxon>Eukaryota</taxon>
        <taxon>Viridiplantae</taxon>
        <taxon>Streptophyta</taxon>
        <taxon>Embryophyta</taxon>
        <taxon>Tracheophyta</taxon>
        <taxon>Polypodiopsida</taxon>
        <taxon>Polypodiidae</taxon>
        <taxon>Polypodiales</taxon>
        <taxon>Pteridineae</taxon>
        <taxon>Pteridaceae</taxon>
        <taxon>Parkerioideae</taxon>
        <taxon>Ceratopteris</taxon>
    </lineage>
</organism>
<dbReference type="EMBL" id="CM035444">
    <property type="protein sequence ID" value="KAH7276909.1"/>
    <property type="molecule type" value="Genomic_DNA"/>
</dbReference>
<dbReference type="InterPro" id="IPR003956">
    <property type="entry name" value="Transcrpt_fac_NFYB/HAP3_CS"/>
</dbReference>
<dbReference type="CDD" id="cd22907">
    <property type="entry name" value="HFD_NFYB"/>
    <property type="match status" value="1"/>
</dbReference>
<gene>
    <name evidence="7" type="ORF">KP509_39G026100</name>
</gene>
<dbReference type="PANTHER" id="PTHR11064:SF189">
    <property type="entry name" value="NUCLEAR TRANSCRIPTION FACTOR Y SUBUNIT B-2"/>
    <property type="match status" value="1"/>
</dbReference>
<evidence type="ECO:0000259" key="6">
    <source>
        <dbReference type="Pfam" id="PF00808"/>
    </source>
</evidence>
<name>A0A8T2PZP9_CERRI</name>
<keyword evidence="3" id="KW-0238">DNA-binding</keyword>